<evidence type="ECO:0000256" key="3">
    <source>
        <dbReference type="ARBA" id="ARBA00022481"/>
    </source>
</evidence>
<dbReference type="PROSITE" id="PS50111">
    <property type="entry name" value="CHEMOTAXIS_TRANSDUC_2"/>
    <property type="match status" value="1"/>
</dbReference>
<dbReference type="Gene3D" id="3.30.450.20">
    <property type="entry name" value="PAS domain"/>
    <property type="match status" value="1"/>
</dbReference>
<keyword evidence="7 11" id="KW-1133">Transmembrane helix</keyword>
<evidence type="ECO:0000256" key="11">
    <source>
        <dbReference type="SAM" id="Phobius"/>
    </source>
</evidence>
<feature type="transmembrane region" description="Helical" evidence="11">
    <location>
        <begin position="200"/>
        <end position="222"/>
    </location>
</feature>
<evidence type="ECO:0000256" key="9">
    <source>
        <dbReference type="ARBA" id="ARBA00029447"/>
    </source>
</evidence>
<protein>
    <submittedName>
        <fullName evidence="14">PAS domain-containing protein</fullName>
    </submittedName>
</protein>
<dbReference type="FunFam" id="1.10.287.950:FF:000001">
    <property type="entry name" value="Methyl-accepting chemotaxis sensory transducer"/>
    <property type="match status" value="1"/>
</dbReference>
<dbReference type="SMART" id="SM00091">
    <property type="entry name" value="PAS"/>
    <property type="match status" value="1"/>
</dbReference>
<dbReference type="EMBL" id="VZPB01000009">
    <property type="protein sequence ID" value="KAB0583990.1"/>
    <property type="molecule type" value="Genomic_DNA"/>
</dbReference>
<dbReference type="RefSeq" id="WP_151123245.1">
    <property type="nucleotide sequence ID" value="NZ_CP088082.1"/>
</dbReference>
<dbReference type="PANTHER" id="PTHR43531">
    <property type="entry name" value="PROTEIN ICFG"/>
    <property type="match status" value="1"/>
</dbReference>
<comment type="similarity">
    <text evidence="9">Belongs to the methyl-accepting chemotaxis (MCP) protein family.</text>
</comment>
<proteinExistence type="inferred from homology"/>
<feature type="domain" description="PAS" evidence="13">
    <location>
        <begin position="25"/>
        <end position="60"/>
    </location>
</feature>
<sequence>MRINLPVTQREQDYPDGLMLVSTTDTQGRITHCNEAFVRISGFSYEELLGQPHHMVRHPDMPPEAFQDMWRTIGHGRPWSGVVKNRCKNGDHYWVLANVTPVLEKGKPVGYMSVRLKPTRQQIQEAEQLYARLATERESGRRTIKLHAGGVRRLGWRNWPAMLHRLTLSQRLALMLTGLCLAELLPLAAGWGWAQGWVGAALHAGLALGIWAWFHGSIALRLREASRLAAHMAGCNLTATVDFDGRHPLGKLMRRLWLINLNTRAIVEDVRAEVRGMTQATREIAAGSHDLCGRTEQQAANLQETASTMDQIHGNVAQTAQAADQVIRQSHAAGEVAERGGQAVGALVQTMQNIEAGSRRMSEIVQVIEGIAFQTNILALNAAVEAARAGESGRGFAVVAGEVRQLAGRTAQAVREVSELIGASHQQVDDGARSARSAEQVIGEVIQSVLSVRDLVTEITGATREQSEGIAQVNQAIAVIDQATQQNAALVEQTAAASHALDQRADTLIRSVQIFRAGTLA</sequence>
<evidence type="ECO:0000256" key="10">
    <source>
        <dbReference type="PROSITE-ProRule" id="PRU00284"/>
    </source>
</evidence>
<evidence type="ECO:0000256" key="1">
    <source>
        <dbReference type="ARBA" id="ARBA00004429"/>
    </source>
</evidence>
<dbReference type="InterPro" id="IPR035965">
    <property type="entry name" value="PAS-like_dom_sf"/>
</dbReference>
<dbReference type="Gene3D" id="1.10.287.950">
    <property type="entry name" value="Methyl-accepting chemotaxis protein"/>
    <property type="match status" value="1"/>
</dbReference>
<keyword evidence="2" id="KW-1003">Cell membrane</keyword>
<comment type="subcellular location">
    <subcellularLocation>
        <location evidence="1">Cell inner membrane</location>
        <topology evidence="1">Multi-pass membrane protein</topology>
    </subcellularLocation>
</comment>
<dbReference type="SUPFAM" id="SSF58104">
    <property type="entry name" value="Methyl-accepting chemotaxis protein (MCP) signaling domain"/>
    <property type="match status" value="1"/>
</dbReference>
<evidence type="ECO:0000313" key="15">
    <source>
        <dbReference type="Proteomes" id="UP000430120"/>
    </source>
</evidence>
<comment type="caution">
    <text evidence="14">The sequence shown here is derived from an EMBL/GenBank/DDBJ whole genome shotgun (WGS) entry which is preliminary data.</text>
</comment>
<accession>A0A643FFB5</accession>
<dbReference type="NCBIfam" id="TIGR00229">
    <property type="entry name" value="sensory_box"/>
    <property type="match status" value="1"/>
</dbReference>
<dbReference type="GO" id="GO:0004888">
    <property type="term" value="F:transmembrane signaling receptor activity"/>
    <property type="evidence" value="ECO:0007669"/>
    <property type="project" value="InterPro"/>
</dbReference>
<feature type="domain" description="Methyl-accepting transducer" evidence="12">
    <location>
        <begin position="273"/>
        <end position="502"/>
    </location>
</feature>
<dbReference type="CDD" id="cd00130">
    <property type="entry name" value="PAS"/>
    <property type="match status" value="1"/>
</dbReference>
<dbReference type="GO" id="GO:0007165">
    <property type="term" value="P:signal transduction"/>
    <property type="evidence" value="ECO:0007669"/>
    <property type="project" value="UniProtKB-KW"/>
</dbReference>
<dbReference type="InterPro" id="IPR000014">
    <property type="entry name" value="PAS"/>
</dbReference>
<dbReference type="Proteomes" id="UP000430120">
    <property type="component" value="Unassembled WGS sequence"/>
</dbReference>
<evidence type="ECO:0000256" key="4">
    <source>
        <dbReference type="ARBA" id="ARBA00022500"/>
    </source>
</evidence>
<dbReference type="Pfam" id="PF08447">
    <property type="entry name" value="PAS_3"/>
    <property type="match status" value="1"/>
</dbReference>
<dbReference type="FunFam" id="3.30.450.20:FF:000046">
    <property type="entry name" value="Aerotaxis sensor receptor"/>
    <property type="match status" value="1"/>
</dbReference>
<dbReference type="InterPro" id="IPR001610">
    <property type="entry name" value="PAC"/>
</dbReference>
<dbReference type="PRINTS" id="PR00260">
    <property type="entry name" value="CHEMTRNSDUCR"/>
</dbReference>
<organism evidence="14 15">
    <name type="scientific">Ideonella dechloratans</name>
    <dbReference type="NCBI Taxonomy" id="36863"/>
    <lineage>
        <taxon>Bacteria</taxon>
        <taxon>Pseudomonadati</taxon>
        <taxon>Pseudomonadota</taxon>
        <taxon>Betaproteobacteria</taxon>
        <taxon>Burkholderiales</taxon>
        <taxon>Sphaerotilaceae</taxon>
        <taxon>Ideonella</taxon>
    </lineage>
</organism>
<keyword evidence="10" id="KW-0807">Transducer</keyword>
<dbReference type="SMART" id="SM00283">
    <property type="entry name" value="MA"/>
    <property type="match status" value="1"/>
</dbReference>
<dbReference type="InterPro" id="IPR051310">
    <property type="entry name" value="MCP_chemotaxis"/>
</dbReference>
<dbReference type="SUPFAM" id="SSF55785">
    <property type="entry name" value="PYP-like sensor domain (PAS domain)"/>
    <property type="match status" value="1"/>
</dbReference>
<dbReference type="GO" id="GO:0005886">
    <property type="term" value="C:plasma membrane"/>
    <property type="evidence" value="ECO:0007669"/>
    <property type="project" value="UniProtKB-SubCell"/>
</dbReference>
<evidence type="ECO:0000256" key="5">
    <source>
        <dbReference type="ARBA" id="ARBA00022519"/>
    </source>
</evidence>
<dbReference type="InterPro" id="IPR013655">
    <property type="entry name" value="PAS_fold_3"/>
</dbReference>
<keyword evidence="5" id="KW-0997">Cell inner membrane</keyword>
<dbReference type="InterPro" id="IPR004090">
    <property type="entry name" value="Chemotax_Me-accpt_rcpt"/>
</dbReference>
<dbReference type="InterPro" id="IPR004089">
    <property type="entry name" value="MCPsignal_dom"/>
</dbReference>
<evidence type="ECO:0000256" key="2">
    <source>
        <dbReference type="ARBA" id="ARBA00022475"/>
    </source>
</evidence>
<dbReference type="Pfam" id="PF00015">
    <property type="entry name" value="MCPsignal"/>
    <property type="match status" value="1"/>
</dbReference>
<keyword evidence="15" id="KW-1185">Reference proteome</keyword>
<keyword evidence="3" id="KW-0488">Methylation</keyword>
<feature type="transmembrane region" description="Helical" evidence="11">
    <location>
        <begin position="172"/>
        <end position="194"/>
    </location>
</feature>
<evidence type="ECO:0000256" key="6">
    <source>
        <dbReference type="ARBA" id="ARBA00022692"/>
    </source>
</evidence>
<dbReference type="CDD" id="cd11386">
    <property type="entry name" value="MCP_signal"/>
    <property type="match status" value="1"/>
</dbReference>
<keyword evidence="4" id="KW-0145">Chemotaxis</keyword>
<dbReference type="SMART" id="SM00086">
    <property type="entry name" value="PAC"/>
    <property type="match status" value="1"/>
</dbReference>
<dbReference type="GO" id="GO:0052131">
    <property type="term" value="P:positive aerotaxis"/>
    <property type="evidence" value="ECO:0007669"/>
    <property type="project" value="UniProtKB-ARBA"/>
</dbReference>
<keyword evidence="6 11" id="KW-0812">Transmembrane</keyword>
<keyword evidence="8 11" id="KW-0472">Membrane</keyword>
<dbReference type="PROSITE" id="PS50112">
    <property type="entry name" value="PAS"/>
    <property type="match status" value="1"/>
</dbReference>
<gene>
    <name evidence="14" type="ORF">F7Q92_05845</name>
</gene>
<reference evidence="14 15" key="1">
    <citation type="submission" date="2019-09" db="EMBL/GenBank/DDBJ databases">
        <title>Draft genome sequences of 48 bacterial type strains from the CCUG.</title>
        <authorList>
            <person name="Tunovic T."/>
            <person name="Pineiro-Iglesias B."/>
            <person name="Unosson C."/>
            <person name="Inganas E."/>
            <person name="Ohlen M."/>
            <person name="Cardew S."/>
            <person name="Jensie-Markopoulos S."/>
            <person name="Salva-Serra F."/>
            <person name="Jaen-Luchoro D."/>
            <person name="Karlsson R."/>
            <person name="Svensson-Stadler L."/>
            <person name="Chun J."/>
            <person name="Moore E."/>
        </authorList>
    </citation>
    <scope>NUCLEOTIDE SEQUENCE [LARGE SCALE GENOMIC DNA]</scope>
    <source>
        <strain evidence="14 15">CCUG 30977</strain>
    </source>
</reference>
<evidence type="ECO:0000256" key="8">
    <source>
        <dbReference type="ARBA" id="ARBA00023136"/>
    </source>
</evidence>
<name>A0A643FFB5_IDEDE</name>
<evidence type="ECO:0000313" key="14">
    <source>
        <dbReference type="EMBL" id="KAB0583990.1"/>
    </source>
</evidence>
<evidence type="ECO:0000259" key="12">
    <source>
        <dbReference type="PROSITE" id="PS50111"/>
    </source>
</evidence>
<evidence type="ECO:0000256" key="7">
    <source>
        <dbReference type="ARBA" id="ARBA00022989"/>
    </source>
</evidence>
<dbReference type="OrthoDB" id="9806477at2"/>
<dbReference type="PANTHER" id="PTHR43531:SF7">
    <property type="entry name" value="AEROTAXIS RECEPTOR"/>
    <property type="match status" value="1"/>
</dbReference>
<evidence type="ECO:0000259" key="13">
    <source>
        <dbReference type="PROSITE" id="PS50112"/>
    </source>
</evidence>
<dbReference type="AlphaFoldDB" id="A0A643FFB5"/>